<evidence type="ECO:0000313" key="7">
    <source>
        <dbReference type="EMBL" id="MDP9612903.1"/>
    </source>
</evidence>
<proteinExistence type="inferred from homology"/>
<keyword evidence="8" id="KW-1185">Reference proteome</keyword>
<protein>
    <recommendedName>
        <fullName evidence="6">Mutator family transposase</fullName>
    </recommendedName>
</protein>
<evidence type="ECO:0000256" key="2">
    <source>
        <dbReference type="ARBA" id="ARBA00010961"/>
    </source>
</evidence>
<dbReference type="EMBL" id="JAURUE010000001">
    <property type="protein sequence ID" value="MDP9612903.1"/>
    <property type="molecule type" value="Genomic_DNA"/>
</dbReference>
<dbReference type="InterPro" id="IPR001207">
    <property type="entry name" value="Transposase_mutator"/>
</dbReference>
<accession>A0ABT9KWS9</accession>
<dbReference type="Pfam" id="PF00872">
    <property type="entry name" value="Transposase_mut"/>
    <property type="match status" value="1"/>
</dbReference>
<keyword evidence="4 6" id="KW-0238">DNA-binding</keyword>
<dbReference type="NCBIfam" id="NF033543">
    <property type="entry name" value="transpos_IS256"/>
    <property type="match status" value="1"/>
</dbReference>
<reference evidence="7 8" key="1">
    <citation type="submission" date="2023-07" db="EMBL/GenBank/DDBJ databases">
        <title>Sequencing the genomes of 1000 actinobacteria strains.</title>
        <authorList>
            <person name="Klenk H.-P."/>
        </authorList>
    </citation>
    <scope>NUCLEOTIDE SEQUENCE [LARGE SCALE GENOMIC DNA]</scope>
    <source>
        <strain evidence="7 8">DSM 41600</strain>
    </source>
</reference>
<organism evidence="7 8">
    <name type="scientific">Streptomyces demainii</name>
    <dbReference type="NCBI Taxonomy" id="588122"/>
    <lineage>
        <taxon>Bacteria</taxon>
        <taxon>Bacillati</taxon>
        <taxon>Actinomycetota</taxon>
        <taxon>Actinomycetes</taxon>
        <taxon>Kitasatosporales</taxon>
        <taxon>Streptomycetaceae</taxon>
        <taxon>Streptomyces</taxon>
    </lineage>
</organism>
<keyword evidence="6" id="KW-0814">Transposable element</keyword>
<comment type="caution">
    <text evidence="7">The sequence shown here is derived from an EMBL/GenBank/DDBJ whole genome shotgun (WGS) entry which is preliminary data.</text>
</comment>
<dbReference type="PROSITE" id="PS01007">
    <property type="entry name" value="TRANSPOSASE_MUTATOR"/>
    <property type="match status" value="1"/>
</dbReference>
<dbReference type="PANTHER" id="PTHR33217:SF8">
    <property type="entry name" value="MUTATOR FAMILY TRANSPOSASE"/>
    <property type="match status" value="1"/>
</dbReference>
<dbReference type="Proteomes" id="UP001234880">
    <property type="component" value="Unassembled WGS sequence"/>
</dbReference>
<evidence type="ECO:0000256" key="5">
    <source>
        <dbReference type="ARBA" id="ARBA00023172"/>
    </source>
</evidence>
<keyword evidence="3 6" id="KW-0815">Transposition</keyword>
<name>A0ABT9KWS9_9ACTN</name>
<keyword evidence="5 6" id="KW-0233">DNA recombination</keyword>
<comment type="similarity">
    <text evidence="2 6">Belongs to the transposase mutator family.</text>
</comment>
<evidence type="ECO:0000256" key="6">
    <source>
        <dbReference type="RuleBase" id="RU365089"/>
    </source>
</evidence>
<dbReference type="PANTHER" id="PTHR33217">
    <property type="entry name" value="TRANSPOSASE FOR INSERTION SEQUENCE ELEMENT IS1081"/>
    <property type="match status" value="1"/>
</dbReference>
<evidence type="ECO:0000256" key="4">
    <source>
        <dbReference type="ARBA" id="ARBA00023125"/>
    </source>
</evidence>
<sequence>MSKQTITTITDKVMEGMAEWQSRPLDRVYPVVFVDAINVKIRDGKVANRPIYIAMAVTVDGTRDILGIWAGDGGEGAKHWLQVFTELKNRGVEDVLMLVCDGLKGLPDAVETVWPRTMVQTCIVHLIRNSIRYVARQDWDKVAKDLRPVYTAPSEAAATERFLEFSEKWATKYPAVIKLWSDAWAEMVPFLSFDVEIRKVICSTNAIESVNARIRKAVRARGHFPSDAAALKCVYMALMSLDPTGKGRRRWTMRWKAPLNAFQIAFEGRLTPTSH</sequence>
<evidence type="ECO:0000313" key="8">
    <source>
        <dbReference type="Proteomes" id="UP001234880"/>
    </source>
</evidence>
<evidence type="ECO:0000256" key="1">
    <source>
        <dbReference type="ARBA" id="ARBA00002190"/>
    </source>
</evidence>
<comment type="function">
    <text evidence="1 6">Required for the transposition of the insertion element.</text>
</comment>
<evidence type="ECO:0000256" key="3">
    <source>
        <dbReference type="ARBA" id="ARBA00022578"/>
    </source>
</evidence>
<gene>
    <name evidence="7" type="ORF">JOF35_005180</name>
</gene>